<dbReference type="AlphaFoldDB" id="A0A6J4SNB6"/>
<organism evidence="1">
    <name type="scientific">uncultured Sphingomonadaceae bacterium</name>
    <dbReference type="NCBI Taxonomy" id="169976"/>
    <lineage>
        <taxon>Bacteria</taxon>
        <taxon>Pseudomonadati</taxon>
        <taxon>Pseudomonadota</taxon>
        <taxon>Alphaproteobacteria</taxon>
        <taxon>Sphingomonadales</taxon>
        <taxon>Sphingomonadaceae</taxon>
        <taxon>environmental samples</taxon>
    </lineage>
</organism>
<dbReference type="EMBL" id="CADCVX010000193">
    <property type="protein sequence ID" value="CAA9497214.1"/>
    <property type="molecule type" value="Genomic_DNA"/>
</dbReference>
<protein>
    <submittedName>
        <fullName evidence="1">Uncharacterized protein</fullName>
    </submittedName>
</protein>
<proteinExistence type="predicted"/>
<evidence type="ECO:0000313" key="1">
    <source>
        <dbReference type="EMBL" id="CAA9497214.1"/>
    </source>
</evidence>
<sequence>MTPVSHTTMVERIARTLAGRALSRNADGHEAHAGDKVDLAWREYLEDAQSILRTMREPDQFMALAGDPTVWGRMVEAALAIEGGDKPVG</sequence>
<accession>A0A6J4SNB6</accession>
<reference evidence="1" key="1">
    <citation type="submission" date="2020-02" db="EMBL/GenBank/DDBJ databases">
        <authorList>
            <person name="Meier V. D."/>
        </authorList>
    </citation>
    <scope>NUCLEOTIDE SEQUENCE</scope>
    <source>
        <strain evidence="1">AVDCRST_MAG91</strain>
    </source>
</reference>
<gene>
    <name evidence="1" type="ORF">AVDCRST_MAG91-860</name>
</gene>
<name>A0A6J4SNB6_9SPHN</name>